<evidence type="ECO:0000256" key="9">
    <source>
        <dbReference type="ARBA" id="ARBA00032535"/>
    </source>
</evidence>
<keyword evidence="8" id="KW-0460">Magnesium</keyword>
<dbReference type="GO" id="GO:0000287">
    <property type="term" value="F:magnesium ion binding"/>
    <property type="evidence" value="ECO:0007669"/>
    <property type="project" value="InterPro"/>
</dbReference>
<evidence type="ECO:0000256" key="1">
    <source>
        <dbReference type="ARBA" id="ARBA00001946"/>
    </source>
</evidence>
<dbReference type="CDD" id="cd00412">
    <property type="entry name" value="pyrophosphatase"/>
    <property type="match status" value="1"/>
</dbReference>
<sequence>MIIKNLVIAASVACTGISIIWGVRKYRILKVDSRQDMDSHSNITMEPIVAAKSLEEELVPKIEIEKASPKLVQDITLPSPVTETKHKKNTKELKNPLQTSEYYTIEEFGAPNTLEYRVFLKKGTTYLSPFHDIPLFANKSKKTYNMVVEVPRWTNAKMEICKEEPLNPIKQDIKKGNLRYVANCFPHHGYIWNYGALPQTWENPNKVDERTGCRGDNDPIDVCEIGHRVAKRGQVIEVKVLGCFALIDEGEMDWKIIAIDVNDPLSEKLNNIDDVEKHMPGLLKATVEWFRVYKIPDGKPANQFAFNAEAMNKDFAHEVIHETHIYWKQLIHNQGTGLDLENLERTCVNVENSQFKVDGVKVAEIISALPTKQAPAPVSPEIDKWHYVHLQKL</sequence>
<dbReference type="GO" id="GO:0006796">
    <property type="term" value="P:phosphate-containing compound metabolic process"/>
    <property type="evidence" value="ECO:0007669"/>
    <property type="project" value="InterPro"/>
</dbReference>
<evidence type="ECO:0000256" key="7">
    <source>
        <dbReference type="ARBA" id="ARBA00022801"/>
    </source>
</evidence>
<comment type="cofactor">
    <cofactor evidence="1">
        <name>Mg(2+)</name>
        <dbReference type="ChEBI" id="CHEBI:18420"/>
    </cofactor>
</comment>
<dbReference type="InterPro" id="IPR008162">
    <property type="entry name" value="Pyrophosphatase"/>
</dbReference>
<evidence type="ECO:0000256" key="2">
    <source>
        <dbReference type="ARBA" id="ARBA00004496"/>
    </source>
</evidence>
<organism evidence="11 12">
    <name type="scientific">Artemia franciscana</name>
    <name type="common">Brine shrimp</name>
    <name type="synonym">Artemia sanfranciscana</name>
    <dbReference type="NCBI Taxonomy" id="6661"/>
    <lineage>
        <taxon>Eukaryota</taxon>
        <taxon>Metazoa</taxon>
        <taxon>Ecdysozoa</taxon>
        <taxon>Arthropoda</taxon>
        <taxon>Crustacea</taxon>
        <taxon>Branchiopoda</taxon>
        <taxon>Anostraca</taxon>
        <taxon>Artemiidae</taxon>
        <taxon>Artemia</taxon>
    </lineage>
</organism>
<evidence type="ECO:0000256" key="10">
    <source>
        <dbReference type="ARBA" id="ARBA00040300"/>
    </source>
</evidence>
<evidence type="ECO:0000256" key="5">
    <source>
        <dbReference type="ARBA" id="ARBA00022490"/>
    </source>
</evidence>
<proteinExistence type="inferred from homology"/>
<dbReference type="GO" id="GO:0005737">
    <property type="term" value="C:cytoplasm"/>
    <property type="evidence" value="ECO:0007669"/>
    <property type="project" value="UniProtKB-SubCell"/>
</dbReference>
<evidence type="ECO:0000256" key="3">
    <source>
        <dbReference type="ARBA" id="ARBA00006220"/>
    </source>
</evidence>
<keyword evidence="6" id="KW-0479">Metal-binding</keyword>
<comment type="subcellular location">
    <subcellularLocation>
        <location evidence="2">Cytoplasm</location>
    </subcellularLocation>
</comment>
<evidence type="ECO:0000256" key="4">
    <source>
        <dbReference type="ARBA" id="ARBA00012146"/>
    </source>
</evidence>
<dbReference type="FunFam" id="3.90.80.10:FF:000004">
    <property type="entry name" value="Inorganic pyrophosphatase"/>
    <property type="match status" value="1"/>
</dbReference>
<dbReference type="PROSITE" id="PS00387">
    <property type="entry name" value="PPASE"/>
    <property type="match status" value="1"/>
</dbReference>
<dbReference type="Pfam" id="PF00719">
    <property type="entry name" value="Pyrophosphatase"/>
    <property type="match status" value="1"/>
</dbReference>
<dbReference type="InterPro" id="IPR036649">
    <property type="entry name" value="Pyrophosphatase_sf"/>
</dbReference>
<dbReference type="AlphaFoldDB" id="A0AA88I2K6"/>
<dbReference type="GO" id="GO:0004427">
    <property type="term" value="F:inorganic diphosphate phosphatase activity"/>
    <property type="evidence" value="ECO:0007669"/>
    <property type="project" value="UniProtKB-EC"/>
</dbReference>
<dbReference type="EMBL" id="JAVRJZ010000007">
    <property type="protein sequence ID" value="KAK2720334.1"/>
    <property type="molecule type" value="Genomic_DNA"/>
</dbReference>
<keyword evidence="7" id="KW-0378">Hydrolase</keyword>
<protein>
    <recommendedName>
        <fullName evidence="10">Inorganic pyrophosphatase</fullName>
        <ecNumber evidence="4">3.6.1.1</ecNumber>
    </recommendedName>
    <alternativeName>
        <fullName evidence="9">Pyrophosphate phospho-hydrolase</fullName>
    </alternativeName>
</protein>
<dbReference type="SUPFAM" id="SSF50324">
    <property type="entry name" value="Inorganic pyrophosphatase"/>
    <property type="match status" value="1"/>
</dbReference>
<evidence type="ECO:0000256" key="8">
    <source>
        <dbReference type="ARBA" id="ARBA00022842"/>
    </source>
</evidence>
<comment type="caution">
    <text evidence="11">The sequence shown here is derived from an EMBL/GenBank/DDBJ whole genome shotgun (WGS) entry which is preliminary data.</text>
</comment>
<dbReference type="PANTHER" id="PTHR10286">
    <property type="entry name" value="INORGANIC PYROPHOSPHATASE"/>
    <property type="match status" value="1"/>
</dbReference>
<comment type="similarity">
    <text evidence="3">Belongs to the PPase family.</text>
</comment>
<keyword evidence="12" id="KW-1185">Reference proteome</keyword>
<evidence type="ECO:0000313" key="12">
    <source>
        <dbReference type="Proteomes" id="UP001187531"/>
    </source>
</evidence>
<dbReference type="Proteomes" id="UP001187531">
    <property type="component" value="Unassembled WGS sequence"/>
</dbReference>
<dbReference type="Gene3D" id="3.90.80.10">
    <property type="entry name" value="Inorganic pyrophosphatase"/>
    <property type="match status" value="1"/>
</dbReference>
<evidence type="ECO:0000256" key="6">
    <source>
        <dbReference type="ARBA" id="ARBA00022723"/>
    </source>
</evidence>
<evidence type="ECO:0000313" key="11">
    <source>
        <dbReference type="EMBL" id="KAK2720334.1"/>
    </source>
</evidence>
<name>A0AA88I2K6_ARTSF</name>
<keyword evidence="5" id="KW-0963">Cytoplasm</keyword>
<dbReference type="EC" id="3.6.1.1" evidence="4"/>
<gene>
    <name evidence="11" type="ORF">QYM36_004275</name>
</gene>
<accession>A0AA88I2K6</accession>
<reference evidence="11" key="1">
    <citation type="submission" date="2023-07" db="EMBL/GenBank/DDBJ databases">
        <title>Chromosome-level genome assembly of Artemia franciscana.</title>
        <authorList>
            <person name="Jo E."/>
        </authorList>
    </citation>
    <scope>NUCLEOTIDE SEQUENCE</scope>
    <source>
        <tissue evidence="11">Whole body</tissue>
    </source>
</reference>